<gene>
    <name evidence="2" type="ORF">HPB48_002514</name>
</gene>
<dbReference type="InterPro" id="IPR049342">
    <property type="entry name" value="TRAF1-6_MATH_dom"/>
</dbReference>
<evidence type="ECO:0000313" key="3">
    <source>
        <dbReference type="Proteomes" id="UP000821853"/>
    </source>
</evidence>
<dbReference type="SUPFAM" id="SSF49599">
    <property type="entry name" value="TRAF domain-like"/>
    <property type="match status" value="1"/>
</dbReference>
<dbReference type="EMBL" id="JABSTR010000005">
    <property type="protein sequence ID" value="KAH9370555.1"/>
    <property type="molecule type" value="Genomic_DNA"/>
</dbReference>
<name>A0A9J6G608_HAELO</name>
<reference evidence="2 3" key="1">
    <citation type="journal article" date="2020" name="Cell">
        <title>Large-Scale Comparative Analyses of Tick Genomes Elucidate Their Genetic Diversity and Vector Capacities.</title>
        <authorList>
            <consortium name="Tick Genome and Microbiome Consortium (TIGMIC)"/>
            <person name="Jia N."/>
            <person name="Wang J."/>
            <person name="Shi W."/>
            <person name="Du L."/>
            <person name="Sun Y."/>
            <person name="Zhan W."/>
            <person name="Jiang J.F."/>
            <person name="Wang Q."/>
            <person name="Zhang B."/>
            <person name="Ji P."/>
            <person name="Bell-Sakyi L."/>
            <person name="Cui X.M."/>
            <person name="Yuan T.T."/>
            <person name="Jiang B.G."/>
            <person name="Yang W.F."/>
            <person name="Lam T.T."/>
            <person name="Chang Q.C."/>
            <person name="Ding S.J."/>
            <person name="Wang X.J."/>
            <person name="Zhu J.G."/>
            <person name="Ruan X.D."/>
            <person name="Zhao L."/>
            <person name="Wei J.T."/>
            <person name="Ye R.Z."/>
            <person name="Que T.C."/>
            <person name="Du C.H."/>
            <person name="Zhou Y.H."/>
            <person name="Cheng J.X."/>
            <person name="Dai P.F."/>
            <person name="Guo W.B."/>
            <person name="Han X.H."/>
            <person name="Huang E.J."/>
            <person name="Li L.F."/>
            <person name="Wei W."/>
            <person name="Gao Y.C."/>
            <person name="Liu J.Z."/>
            <person name="Shao H.Z."/>
            <person name="Wang X."/>
            <person name="Wang C.C."/>
            <person name="Yang T.C."/>
            <person name="Huo Q.B."/>
            <person name="Li W."/>
            <person name="Chen H.Y."/>
            <person name="Chen S.E."/>
            <person name="Zhou L.G."/>
            <person name="Ni X.B."/>
            <person name="Tian J.H."/>
            <person name="Sheng Y."/>
            <person name="Liu T."/>
            <person name="Pan Y.S."/>
            <person name="Xia L.Y."/>
            <person name="Li J."/>
            <person name="Zhao F."/>
            <person name="Cao W.C."/>
        </authorList>
    </citation>
    <scope>NUCLEOTIDE SEQUENCE [LARGE SCALE GENOMIC DNA]</scope>
    <source>
        <strain evidence="2">HaeL-2018</strain>
    </source>
</reference>
<evidence type="ECO:0000259" key="1">
    <source>
        <dbReference type="Pfam" id="PF21355"/>
    </source>
</evidence>
<comment type="caution">
    <text evidence="2">The sequence shown here is derived from an EMBL/GenBank/DDBJ whole genome shotgun (WGS) entry which is preliminary data.</text>
</comment>
<dbReference type="VEuPathDB" id="VectorBase:HLOH_056105"/>
<dbReference type="InterPro" id="IPR008974">
    <property type="entry name" value="TRAF-like"/>
</dbReference>
<dbReference type="Gene3D" id="2.60.210.10">
    <property type="entry name" value="Apoptosis, Tumor Necrosis Factor Receptor Associated Protein 2, Chain A"/>
    <property type="match status" value="1"/>
</dbReference>
<evidence type="ECO:0000313" key="2">
    <source>
        <dbReference type="EMBL" id="KAH9370555.1"/>
    </source>
</evidence>
<sequence>MECTCERTEFRSELELVRRLRDDMRQKLEARALTAMNTTGDQDERIAAVLHEELRKLVQKLCDVMATIKARPPRRINCVERLRVTESITESWYLDQDSVLRAGNARSREFWLYGYAGRMVAAVFSSHNDIWFSLHLEICPGAVDDMLDWPYSMPYTLSVVPPHDPQRSIKRHIDLRTYHVDLMLPHFGKPDGKPNLPYGSTVASLAYMKQLFGSDPFHLTLAMEF</sequence>
<feature type="domain" description="TRAF1-6 MATH" evidence="1">
    <location>
        <begin position="113"/>
        <end position="204"/>
    </location>
</feature>
<keyword evidence="3" id="KW-1185">Reference proteome</keyword>
<dbReference type="AlphaFoldDB" id="A0A9J6G608"/>
<protein>
    <recommendedName>
        <fullName evidence="1">TRAF1-6 MATH domain-containing protein</fullName>
    </recommendedName>
</protein>
<proteinExistence type="predicted"/>
<accession>A0A9J6G608</accession>
<dbReference type="Pfam" id="PF21355">
    <property type="entry name" value="TRAF-mep_MATH"/>
    <property type="match status" value="1"/>
</dbReference>
<dbReference type="Proteomes" id="UP000821853">
    <property type="component" value="Chromosome 3"/>
</dbReference>
<organism evidence="2 3">
    <name type="scientific">Haemaphysalis longicornis</name>
    <name type="common">Bush tick</name>
    <dbReference type="NCBI Taxonomy" id="44386"/>
    <lineage>
        <taxon>Eukaryota</taxon>
        <taxon>Metazoa</taxon>
        <taxon>Ecdysozoa</taxon>
        <taxon>Arthropoda</taxon>
        <taxon>Chelicerata</taxon>
        <taxon>Arachnida</taxon>
        <taxon>Acari</taxon>
        <taxon>Parasitiformes</taxon>
        <taxon>Ixodida</taxon>
        <taxon>Ixodoidea</taxon>
        <taxon>Ixodidae</taxon>
        <taxon>Haemaphysalinae</taxon>
        <taxon>Haemaphysalis</taxon>
    </lineage>
</organism>